<dbReference type="SMART" id="SM00267">
    <property type="entry name" value="GGDEF"/>
    <property type="match status" value="1"/>
</dbReference>
<accession>A0A4V3AV80</accession>
<dbReference type="InterPro" id="IPR043128">
    <property type="entry name" value="Rev_trsase/Diguanyl_cyclase"/>
</dbReference>
<evidence type="ECO:0000256" key="1">
    <source>
        <dbReference type="ARBA" id="ARBA00012528"/>
    </source>
</evidence>
<sequence length="407" mass="44775">MFANLDMRTIYLVFAVLSITQALLMFYVRQVHYNSSFVAAWARGNGLVAAGLCLVLLSNFISPGLLLTLSYMLIVWGNMHIAFGVAMISGKQPKLRLGTVLCAAVMIIYAIGYLSGMEERGRIVLFVLASSIYSGYLIYCCVGAKRDELRGGLLLVALMGCAYLASLFIHLIGVYVSNLNNPLENSIWHSGSMIVTMILSFAQSIMLIVITGHRLQLELQRQATHDPLTNLLNRRALATLAERDIARSNRRGNLISVLMIDADFFKNINDSFGHPTGDAVLKAIANKIQSGLRIEDVLARYGGEEFLVMLPDTGLKHACEVAERIRNGIANIALPELPEGRRFTVSIGVAEREGVHQSFDELVNKADQALYLAKKNGRNRVVANTPFEADAITEPMHNVHRPKAALA</sequence>
<dbReference type="RefSeq" id="WP_133324424.1">
    <property type="nucleotide sequence ID" value="NZ_SMYL01000001.1"/>
</dbReference>
<dbReference type="InterPro" id="IPR000160">
    <property type="entry name" value="GGDEF_dom"/>
</dbReference>
<comment type="catalytic activity">
    <reaction evidence="2">
        <text>2 GTP = 3',3'-c-di-GMP + 2 diphosphate</text>
        <dbReference type="Rhea" id="RHEA:24898"/>
        <dbReference type="ChEBI" id="CHEBI:33019"/>
        <dbReference type="ChEBI" id="CHEBI:37565"/>
        <dbReference type="ChEBI" id="CHEBI:58805"/>
        <dbReference type="EC" id="2.7.7.65"/>
    </reaction>
</comment>
<protein>
    <recommendedName>
        <fullName evidence="1">diguanylate cyclase</fullName>
        <ecNumber evidence="1">2.7.7.65</ecNumber>
    </recommendedName>
</protein>
<keyword evidence="3" id="KW-0812">Transmembrane</keyword>
<dbReference type="Gene3D" id="3.30.70.270">
    <property type="match status" value="1"/>
</dbReference>
<dbReference type="PANTHER" id="PTHR45138:SF9">
    <property type="entry name" value="DIGUANYLATE CYCLASE DGCM-RELATED"/>
    <property type="match status" value="1"/>
</dbReference>
<keyword evidence="3" id="KW-1133">Transmembrane helix</keyword>
<dbReference type="Proteomes" id="UP000294829">
    <property type="component" value="Unassembled WGS sequence"/>
</dbReference>
<evidence type="ECO:0000313" key="5">
    <source>
        <dbReference type="EMBL" id="TDK68096.1"/>
    </source>
</evidence>
<feature type="domain" description="GGDEF" evidence="4">
    <location>
        <begin position="253"/>
        <end position="386"/>
    </location>
</feature>
<dbReference type="SUPFAM" id="SSF55073">
    <property type="entry name" value="Nucleotide cyclase"/>
    <property type="match status" value="1"/>
</dbReference>
<dbReference type="PROSITE" id="PS50887">
    <property type="entry name" value="GGDEF"/>
    <property type="match status" value="1"/>
</dbReference>
<dbReference type="InterPro" id="IPR029787">
    <property type="entry name" value="Nucleotide_cyclase"/>
</dbReference>
<dbReference type="Pfam" id="PF00990">
    <property type="entry name" value="GGDEF"/>
    <property type="match status" value="1"/>
</dbReference>
<feature type="transmembrane region" description="Helical" evidence="3">
    <location>
        <begin position="187"/>
        <end position="211"/>
    </location>
</feature>
<dbReference type="InterPro" id="IPR050469">
    <property type="entry name" value="Diguanylate_Cyclase"/>
</dbReference>
<reference evidence="5 6" key="1">
    <citation type="submission" date="2019-03" db="EMBL/GenBank/DDBJ databases">
        <title>Sapientia aquatica gen. nov., sp. nov., isolated from a crater lake.</title>
        <authorList>
            <person name="Felfoldi T."/>
            <person name="Szabo A."/>
            <person name="Toth E."/>
            <person name="Schumann P."/>
            <person name="Keki Z."/>
            <person name="Marialigeti K."/>
            <person name="Mathe I."/>
        </authorList>
    </citation>
    <scope>NUCLEOTIDE SEQUENCE [LARGE SCALE GENOMIC DNA]</scope>
    <source>
        <strain evidence="5 6">SA-152</strain>
    </source>
</reference>
<evidence type="ECO:0000313" key="6">
    <source>
        <dbReference type="Proteomes" id="UP000294829"/>
    </source>
</evidence>
<dbReference type="GO" id="GO:0052621">
    <property type="term" value="F:diguanylate cyclase activity"/>
    <property type="evidence" value="ECO:0007669"/>
    <property type="project" value="UniProtKB-EC"/>
</dbReference>
<feature type="transmembrane region" description="Helical" evidence="3">
    <location>
        <begin position="123"/>
        <end position="142"/>
    </location>
</feature>
<keyword evidence="6" id="KW-1185">Reference proteome</keyword>
<name>A0A4V3AV80_9BURK</name>
<evidence type="ECO:0000256" key="3">
    <source>
        <dbReference type="SAM" id="Phobius"/>
    </source>
</evidence>
<evidence type="ECO:0000259" key="4">
    <source>
        <dbReference type="PROSITE" id="PS50887"/>
    </source>
</evidence>
<dbReference type="AlphaFoldDB" id="A0A4V3AV80"/>
<feature type="transmembrane region" description="Helical" evidence="3">
    <location>
        <begin position="97"/>
        <end position="117"/>
    </location>
</feature>
<dbReference type="EC" id="2.7.7.65" evidence="1"/>
<evidence type="ECO:0000256" key="2">
    <source>
        <dbReference type="ARBA" id="ARBA00034247"/>
    </source>
</evidence>
<dbReference type="PANTHER" id="PTHR45138">
    <property type="entry name" value="REGULATORY COMPONENTS OF SENSORY TRANSDUCTION SYSTEM"/>
    <property type="match status" value="1"/>
</dbReference>
<feature type="transmembrane region" description="Helical" evidence="3">
    <location>
        <begin position="154"/>
        <end position="175"/>
    </location>
</feature>
<comment type="caution">
    <text evidence="5">The sequence shown here is derived from an EMBL/GenBank/DDBJ whole genome shotgun (WGS) entry which is preliminary data.</text>
</comment>
<dbReference type="NCBIfam" id="TIGR00254">
    <property type="entry name" value="GGDEF"/>
    <property type="match status" value="1"/>
</dbReference>
<proteinExistence type="predicted"/>
<dbReference type="EMBL" id="SMYL01000001">
    <property type="protein sequence ID" value="TDK68096.1"/>
    <property type="molecule type" value="Genomic_DNA"/>
</dbReference>
<dbReference type="CDD" id="cd01949">
    <property type="entry name" value="GGDEF"/>
    <property type="match status" value="1"/>
</dbReference>
<keyword evidence="3" id="KW-0472">Membrane</keyword>
<dbReference type="OrthoDB" id="9813903at2"/>
<gene>
    <name evidence="5" type="ORF">E2I14_00640</name>
</gene>
<feature type="transmembrane region" description="Helical" evidence="3">
    <location>
        <begin position="9"/>
        <end position="28"/>
    </location>
</feature>
<feature type="transmembrane region" description="Helical" evidence="3">
    <location>
        <begin position="48"/>
        <end position="76"/>
    </location>
</feature>
<dbReference type="FunFam" id="3.30.70.270:FF:000001">
    <property type="entry name" value="Diguanylate cyclase domain protein"/>
    <property type="match status" value="1"/>
</dbReference>
<organism evidence="5 6">
    <name type="scientific">Sapientia aquatica</name>
    <dbReference type="NCBI Taxonomy" id="1549640"/>
    <lineage>
        <taxon>Bacteria</taxon>
        <taxon>Pseudomonadati</taxon>
        <taxon>Pseudomonadota</taxon>
        <taxon>Betaproteobacteria</taxon>
        <taxon>Burkholderiales</taxon>
        <taxon>Oxalobacteraceae</taxon>
        <taxon>Sapientia</taxon>
    </lineage>
</organism>